<reference evidence="1 2" key="1">
    <citation type="journal article" date="2019" name="Sci. Rep.">
        <title>Orb-weaving spider Araneus ventricosus genome elucidates the spidroin gene catalogue.</title>
        <authorList>
            <person name="Kono N."/>
            <person name="Nakamura H."/>
            <person name="Ohtoshi R."/>
            <person name="Moran D.A.P."/>
            <person name="Shinohara A."/>
            <person name="Yoshida Y."/>
            <person name="Fujiwara M."/>
            <person name="Mori M."/>
            <person name="Tomita M."/>
            <person name="Arakawa K."/>
        </authorList>
    </citation>
    <scope>NUCLEOTIDE SEQUENCE [LARGE SCALE GENOMIC DNA]</scope>
</reference>
<evidence type="ECO:0000313" key="2">
    <source>
        <dbReference type="Proteomes" id="UP000499080"/>
    </source>
</evidence>
<sequence length="105" mass="12522">MNIYLRKIFKYLTNHYEGKRFLESRLWEQKTAYLKPHSIEDPPCMWAWCALNLPSWVKYSHIDMAWKFGEWGVGPTIISSSVRTIQNYKVRSKIAHWNVQNGMSI</sequence>
<accession>A0A4Y2CZE6</accession>
<protein>
    <submittedName>
        <fullName evidence="1">Uncharacterized protein</fullName>
    </submittedName>
</protein>
<dbReference type="EMBL" id="BGPR01000260">
    <property type="protein sequence ID" value="GBM08665.1"/>
    <property type="molecule type" value="Genomic_DNA"/>
</dbReference>
<organism evidence="1 2">
    <name type="scientific">Araneus ventricosus</name>
    <name type="common">Orbweaver spider</name>
    <name type="synonym">Epeira ventricosa</name>
    <dbReference type="NCBI Taxonomy" id="182803"/>
    <lineage>
        <taxon>Eukaryota</taxon>
        <taxon>Metazoa</taxon>
        <taxon>Ecdysozoa</taxon>
        <taxon>Arthropoda</taxon>
        <taxon>Chelicerata</taxon>
        <taxon>Arachnida</taxon>
        <taxon>Araneae</taxon>
        <taxon>Araneomorphae</taxon>
        <taxon>Entelegynae</taxon>
        <taxon>Araneoidea</taxon>
        <taxon>Araneidae</taxon>
        <taxon>Araneus</taxon>
    </lineage>
</organism>
<evidence type="ECO:0000313" key="1">
    <source>
        <dbReference type="EMBL" id="GBM08665.1"/>
    </source>
</evidence>
<keyword evidence="2" id="KW-1185">Reference proteome</keyword>
<comment type="caution">
    <text evidence="1">The sequence shown here is derived from an EMBL/GenBank/DDBJ whole genome shotgun (WGS) entry which is preliminary data.</text>
</comment>
<dbReference type="Proteomes" id="UP000499080">
    <property type="component" value="Unassembled WGS sequence"/>
</dbReference>
<gene>
    <name evidence="1" type="ORF">AVEN_52752_1</name>
</gene>
<dbReference type="AlphaFoldDB" id="A0A4Y2CZE6"/>
<name>A0A4Y2CZE6_ARAVE</name>
<proteinExistence type="predicted"/>